<dbReference type="InParanoid" id="Q0UEG7"/>
<accession>Q0UEG7</accession>
<evidence type="ECO:0000313" key="2">
    <source>
        <dbReference type="Proteomes" id="UP000001055"/>
    </source>
</evidence>
<dbReference type="HOGENOM" id="CLU_3392490_0_0_1"/>
<protein>
    <submittedName>
        <fullName evidence="1">Uncharacterized protein</fullName>
    </submittedName>
</protein>
<proteinExistence type="predicted"/>
<dbReference type="RefSeq" id="XP_001800133.1">
    <property type="nucleotide sequence ID" value="XM_001800081.1"/>
</dbReference>
<dbReference type="KEGG" id="pno:SNOG_09847"/>
<reference evidence="2" key="1">
    <citation type="journal article" date="2007" name="Plant Cell">
        <title>Dothideomycete-plant interactions illuminated by genome sequencing and EST analysis of the wheat pathogen Stagonospora nodorum.</title>
        <authorList>
            <person name="Hane J.K."/>
            <person name="Lowe R.G."/>
            <person name="Solomon P.S."/>
            <person name="Tan K.C."/>
            <person name="Schoch C.L."/>
            <person name="Spatafora J.W."/>
            <person name="Crous P.W."/>
            <person name="Kodira C."/>
            <person name="Birren B.W."/>
            <person name="Galagan J.E."/>
            <person name="Torriani S.F."/>
            <person name="McDonald B.A."/>
            <person name="Oliver R.P."/>
        </authorList>
    </citation>
    <scope>NUCLEOTIDE SEQUENCE [LARGE SCALE GENOMIC DNA]</scope>
    <source>
        <strain evidence="2">SN15 / ATCC MYA-4574 / FGSC 10173</strain>
    </source>
</reference>
<dbReference type="Proteomes" id="UP000001055">
    <property type="component" value="Unassembled WGS sequence"/>
</dbReference>
<dbReference type="EMBL" id="CH445339">
    <property type="protein sequence ID" value="EAT83112.1"/>
    <property type="molecule type" value="Genomic_DNA"/>
</dbReference>
<name>Q0UEG7_PHANO</name>
<sequence>MPLSAAVTILVFMTTSKWTYAPRKFSEQVAPE</sequence>
<dbReference type="AlphaFoldDB" id="Q0UEG7"/>
<evidence type="ECO:0000313" key="1">
    <source>
        <dbReference type="EMBL" id="EAT83112.1"/>
    </source>
</evidence>
<organism evidence="1 2">
    <name type="scientific">Phaeosphaeria nodorum (strain SN15 / ATCC MYA-4574 / FGSC 10173)</name>
    <name type="common">Glume blotch fungus</name>
    <name type="synonym">Parastagonospora nodorum</name>
    <dbReference type="NCBI Taxonomy" id="321614"/>
    <lineage>
        <taxon>Eukaryota</taxon>
        <taxon>Fungi</taxon>
        <taxon>Dikarya</taxon>
        <taxon>Ascomycota</taxon>
        <taxon>Pezizomycotina</taxon>
        <taxon>Dothideomycetes</taxon>
        <taxon>Pleosporomycetidae</taxon>
        <taxon>Pleosporales</taxon>
        <taxon>Pleosporineae</taxon>
        <taxon>Phaeosphaeriaceae</taxon>
        <taxon>Parastagonospora</taxon>
    </lineage>
</organism>
<dbReference type="GeneID" id="5977038"/>
<gene>
    <name evidence="1" type="ORF">SNOG_09847</name>
</gene>